<keyword evidence="9" id="KW-1185">Reference proteome</keyword>
<evidence type="ECO:0000259" key="6">
    <source>
        <dbReference type="Pfam" id="PF23598"/>
    </source>
</evidence>
<proteinExistence type="predicted"/>
<reference evidence="8" key="1">
    <citation type="submission" date="2022-08" db="EMBL/GenBank/DDBJ databases">
        <authorList>
            <person name="Marques A."/>
        </authorList>
    </citation>
    <scope>NUCLEOTIDE SEQUENCE</scope>
    <source>
        <strain evidence="8">RhyPub2mFocal</strain>
        <tissue evidence="8">Leaves</tissue>
    </source>
</reference>
<dbReference type="InterPro" id="IPR002182">
    <property type="entry name" value="NB-ARC"/>
</dbReference>
<dbReference type="GO" id="GO:0043531">
    <property type="term" value="F:ADP binding"/>
    <property type="evidence" value="ECO:0007669"/>
    <property type="project" value="InterPro"/>
</dbReference>
<gene>
    <name evidence="8" type="ORF">LUZ62_025254</name>
</gene>
<protein>
    <submittedName>
        <fullName evidence="8">NBS-LRR-like resistance protein</fullName>
    </submittedName>
</protein>
<comment type="caution">
    <text evidence="8">The sequence shown here is derived from an EMBL/GenBank/DDBJ whole genome shotgun (WGS) entry which is preliminary data.</text>
</comment>
<feature type="domain" description="R13L1/DRL21-like LRR repeat region" evidence="7">
    <location>
        <begin position="678"/>
        <end position="805"/>
    </location>
</feature>
<evidence type="ECO:0000259" key="5">
    <source>
        <dbReference type="Pfam" id="PF23559"/>
    </source>
</evidence>
<evidence type="ECO:0000313" key="9">
    <source>
        <dbReference type="Proteomes" id="UP001140206"/>
    </source>
</evidence>
<name>A0AAV8HD00_9POAL</name>
<dbReference type="InterPro" id="IPR056789">
    <property type="entry name" value="LRR_R13L1-DRL21"/>
</dbReference>
<dbReference type="InterPro" id="IPR036388">
    <property type="entry name" value="WH-like_DNA-bd_sf"/>
</dbReference>
<dbReference type="Gene3D" id="1.10.10.10">
    <property type="entry name" value="Winged helix-like DNA-binding domain superfamily/Winged helix DNA-binding domain"/>
    <property type="match status" value="1"/>
</dbReference>
<dbReference type="Gene3D" id="3.80.10.10">
    <property type="entry name" value="Ribonuclease Inhibitor"/>
    <property type="match status" value="4"/>
</dbReference>
<dbReference type="InterPro" id="IPR027417">
    <property type="entry name" value="P-loop_NTPase"/>
</dbReference>
<dbReference type="Pfam" id="PF00931">
    <property type="entry name" value="NB-ARC"/>
    <property type="match status" value="1"/>
</dbReference>
<dbReference type="PANTHER" id="PTHR36766">
    <property type="entry name" value="PLANT BROAD-SPECTRUM MILDEW RESISTANCE PROTEIN RPW8"/>
    <property type="match status" value="1"/>
</dbReference>
<dbReference type="Pfam" id="PF23598">
    <property type="entry name" value="LRR_14"/>
    <property type="match status" value="1"/>
</dbReference>
<evidence type="ECO:0000259" key="7">
    <source>
        <dbReference type="Pfam" id="PF25019"/>
    </source>
</evidence>
<evidence type="ECO:0000256" key="2">
    <source>
        <dbReference type="ARBA" id="ARBA00022737"/>
    </source>
</evidence>
<dbReference type="SUPFAM" id="SSF52058">
    <property type="entry name" value="L domain-like"/>
    <property type="match status" value="2"/>
</dbReference>
<evidence type="ECO:0000259" key="4">
    <source>
        <dbReference type="Pfam" id="PF00931"/>
    </source>
</evidence>
<dbReference type="PRINTS" id="PR00364">
    <property type="entry name" value="DISEASERSIST"/>
</dbReference>
<dbReference type="InterPro" id="IPR058922">
    <property type="entry name" value="WHD_DRP"/>
</dbReference>
<dbReference type="Pfam" id="PF23559">
    <property type="entry name" value="WHD_DRP"/>
    <property type="match status" value="1"/>
</dbReference>
<dbReference type="InterPro" id="IPR032675">
    <property type="entry name" value="LRR_dom_sf"/>
</dbReference>
<dbReference type="EMBL" id="JAMFTS010000001">
    <property type="protein sequence ID" value="KAJ4812688.1"/>
    <property type="molecule type" value="Genomic_DNA"/>
</dbReference>
<dbReference type="PANTHER" id="PTHR36766:SF40">
    <property type="entry name" value="DISEASE RESISTANCE PROTEIN RGA3"/>
    <property type="match status" value="1"/>
</dbReference>
<evidence type="ECO:0000256" key="3">
    <source>
        <dbReference type="ARBA" id="ARBA00022821"/>
    </source>
</evidence>
<dbReference type="AlphaFoldDB" id="A0AAV8HD00"/>
<dbReference type="Pfam" id="PF25019">
    <property type="entry name" value="LRR_R13L1-DRL21"/>
    <property type="match status" value="1"/>
</dbReference>
<dbReference type="Gene3D" id="3.40.50.300">
    <property type="entry name" value="P-loop containing nucleotide triphosphate hydrolases"/>
    <property type="match status" value="1"/>
</dbReference>
<dbReference type="InterPro" id="IPR055414">
    <property type="entry name" value="LRR_R13L4/SHOC2-like"/>
</dbReference>
<feature type="domain" description="NB-ARC" evidence="4">
    <location>
        <begin position="171"/>
        <end position="345"/>
    </location>
</feature>
<keyword evidence="3" id="KW-0611">Plant defense</keyword>
<keyword evidence="1" id="KW-0433">Leucine-rich repeat</keyword>
<evidence type="ECO:0000313" key="8">
    <source>
        <dbReference type="EMBL" id="KAJ4812688.1"/>
    </source>
</evidence>
<dbReference type="SUPFAM" id="SSF52540">
    <property type="entry name" value="P-loop containing nucleoside triphosphate hydrolases"/>
    <property type="match status" value="1"/>
</dbReference>
<dbReference type="Proteomes" id="UP001140206">
    <property type="component" value="Chromosome 1"/>
</dbReference>
<dbReference type="PROSITE" id="PS51450">
    <property type="entry name" value="LRR"/>
    <property type="match status" value="1"/>
</dbReference>
<accession>A0AAV8HD00</accession>
<evidence type="ECO:0000256" key="1">
    <source>
        <dbReference type="ARBA" id="ARBA00022614"/>
    </source>
</evidence>
<keyword evidence="2" id="KW-0677">Repeat</keyword>
<dbReference type="InterPro" id="IPR001611">
    <property type="entry name" value="Leu-rich_rpt"/>
</dbReference>
<sequence>MVTVAVEVAIAGWFAKATISKLIDKALSYCKSWRPGMKDKLRRLALFRPQIETLVNAAERGDIRGARNLPLEDWLGQLRDALEEADNLLDEMDSQPLKGKKVIVKCFKRLGQHDGRLRRLRQVVKTFDDLVSGLGIFAQVLTSLTEHVEVRGDMNQETSSVFTGNEFFGRKEEIKMVIDWLTISNTKKLSVFSIVGVSGVGKTALAQYLFDQKELGCFETKIWISVSSTFDEKDITKKILESLTNKEPNINTLNVAQRTLKELLSTKKFLLVLDNVWNDEERGKWEKLMAPLRHGAEGSKILLTTRMDSVADMVAKVVGESRMSLNLSGLEERENMLLFEKYAFAGFDPKDYPRLQSIGNEITMKLRGIPLAVKTIGGMLNSKLEDEYWTEVLEDGTLNSNKGINGIMTAIRLSYEHLSPELKPCFRYCSIFPQDHKFNKEQVVDMWISVGLIPQGEKRPEEVAIDFFETIVQKSFFEPKNSYYIMHDLFHELAQILSKHECLRVVTNEPIQMPQNIRHLSLTTNDIGVLKNLEKLKYVRTLLLYCDIEDAELRGAIDTALRGFKTLRYLELSSRHLCDFPESIGNLVHLRCLRITRTNISKLSSCVCTLYHLQILDFKLNYHLNSIGSIPSGICKLSKLRKLDLPKHGILQIPYIGKLTSLQRLEEYSVRREMGHYISELDMMSELRELMITNLQNVNNTEEASKAKLTSKQHLRCVTLSWQAIDNNDLDKEIANESHKEIADCLKPHHKLTKLSLSGYRSTTPPNWLEDQILSNLTTIKLLQCHILEKLPPLGQLPYLKCLILHVGVKKIGSEFYGSSRNGNTFPALEILVLENLVKLEEWIEDDQSEMWLPCLKTLVVDGCPSLKRLPPIPIALKELKLNSLGIDKLPEFKHQNEGNNTNQGLEFLSLIITNCSKLTSLSSGLFSQPGRLTSLKELTISNCVELVHLPLEGLRELISLKVIRIKECTKIFLLPILLPKIFFPPFVQQVMLSCCGDLVASLPQLLYGLSFLSHLKLEQCSNLRSLPSKTVLRCLISLKQLELLKCHELKSLAGLEAVTTLKILTIRKCPMLSTSSQLNSIEESPRNRLSMALEQLDIDCPEQVLLVPLRSLHLTKRVFISEFCGMTSLLEEWLLQNGPYLQTLGLDCLDSMDSLPDSLQNLTSLRILILNDAFGLTSLPELPRSLEMLIIDGCNEDLARRLDFGGLDYDKIRHLDVVVSGVFETYLFS</sequence>
<dbReference type="GO" id="GO:0006952">
    <property type="term" value="P:defense response"/>
    <property type="evidence" value="ECO:0007669"/>
    <property type="project" value="UniProtKB-KW"/>
</dbReference>
<feature type="domain" description="Disease resistance protein winged helix" evidence="5">
    <location>
        <begin position="431"/>
        <end position="494"/>
    </location>
</feature>
<organism evidence="8 9">
    <name type="scientific">Rhynchospora pubera</name>
    <dbReference type="NCBI Taxonomy" id="906938"/>
    <lineage>
        <taxon>Eukaryota</taxon>
        <taxon>Viridiplantae</taxon>
        <taxon>Streptophyta</taxon>
        <taxon>Embryophyta</taxon>
        <taxon>Tracheophyta</taxon>
        <taxon>Spermatophyta</taxon>
        <taxon>Magnoliopsida</taxon>
        <taxon>Liliopsida</taxon>
        <taxon>Poales</taxon>
        <taxon>Cyperaceae</taxon>
        <taxon>Cyperoideae</taxon>
        <taxon>Rhynchosporeae</taxon>
        <taxon>Rhynchospora</taxon>
    </lineage>
</organism>
<feature type="domain" description="Disease resistance R13L4/SHOC-2-like LRR" evidence="6">
    <location>
        <begin position="517"/>
        <end position="621"/>
    </location>
</feature>